<dbReference type="EMBL" id="UOFB01000374">
    <property type="protein sequence ID" value="VAW49731.1"/>
    <property type="molecule type" value="Genomic_DNA"/>
</dbReference>
<dbReference type="Pfam" id="PF00563">
    <property type="entry name" value="EAL"/>
    <property type="match status" value="1"/>
</dbReference>
<dbReference type="SMART" id="SM00086">
    <property type="entry name" value="PAC"/>
    <property type="match status" value="1"/>
</dbReference>
<dbReference type="SUPFAM" id="SSF55785">
    <property type="entry name" value="PYP-like sensor domain (PAS domain)"/>
    <property type="match status" value="1"/>
</dbReference>
<dbReference type="InterPro" id="IPR001610">
    <property type="entry name" value="PAC"/>
</dbReference>
<evidence type="ECO:0000259" key="2">
    <source>
        <dbReference type="PROSITE" id="PS50112"/>
    </source>
</evidence>
<dbReference type="NCBIfam" id="TIGR00254">
    <property type="entry name" value="GGDEF"/>
    <property type="match status" value="1"/>
</dbReference>
<feature type="domain" description="GGDEF" evidence="5">
    <location>
        <begin position="633"/>
        <end position="778"/>
    </location>
</feature>
<evidence type="ECO:0000259" key="4">
    <source>
        <dbReference type="PROSITE" id="PS50883"/>
    </source>
</evidence>
<dbReference type="NCBIfam" id="TIGR00229">
    <property type="entry name" value="sensory_box"/>
    <property type="match status" value="1"/>
</dbReference>
<dbReference type="PROSITE" id="PS50887">
    <property type="entry name" value="GGDEF"/>
    <property type="match status" value="1"/>
</dbReference>
<evidence type="ECO:0000259" key="3">
    <source>
        <dbReference type="PROSITE" id="PS50113"/>
    </source>
</evidence>
<dbReference type="PANTHER" id="PTHR44757:SF2">
    <property type="entry name" value="BIOFILM ARCHITECTURE MAINTENANCE PROTEIN MBAA"/>
    <property type="match status" value="1"/>
</dbReference>
<dbReference type="InterPro" id="IPR003018">
    <property type="entry name" value="GAF"/>
</dbReference>
<dbReference type="InterPro" id="IPR000700">
    <property type="entry name" value="PAS-assoc_C"/>
</dbReference>
<dbReference type="PROSITE" id="PS50883">
    <property type="entry name" value="EAL"/>
    <property type="match status" value="1"/>
</dbReference>
<dbReference type="PANTHER" id="PTHR44757">
    <property type="entry name" value="DIGUANYLATE CYCLASE DGCP"/>
    <property type="match status" value="1"/>
</dbReference>
<dbReference type="CDD" id="cd01948">
    <property type="entry name" value="EAL"/>
    <property type="match status" value="1"/>
</dbReference>
<dbReference type="CDD" id="cd00130">
    <property type="entry name" value="PAS"/>
    <property type="match status" value="1"/>
</dbReference>
<dbReference type="InterPro" id="IPR000014">
    <property type="entry name" value="PAS"/>
</dbReference>
<evidence type="ECO:0000259" key="5">
    <source>
        <dbReference type="PROSITE" id="PS50887"/>
    </source>
</evidence>
<feature type="transmembrane region" description="Helical" evidence="1">
    <location>
        <begin position="263"/>
        <end position="286"/>
    </location>
</feature>
<keyword evidence="1" id="KW-1133">Transmembrane helix</keyword>
<dbReference type="InterPro" id="IPR029016">
    <property type="entry name" value="GAF-like_dom_sf"/>
</dbReference>
<name>A0A3B0W377_9ZZZZ</name>
<dbReference type="Pfam" id="PF00990">
    <property type="entry name" value="GGDEF"/>
    <property type="match status" value="1"/>
</dbReference>
<feature type="domain" description="EAL" evidence="4">
    <location>
        <begin position="787"/>
        <end position="1041"/>
    </location>
</feature>
<protein>
    <submittedName>
        <fullName evidence="6">Diguanylate cyclase/phosphodiesterase (GGDEF &amp; EAL domains) with PAS/PAC sensor(S)</fullName>
    </submittedName>
</protein>
<dbReference type="SMART" id="SM00267">
    <property type="entry name" value="GGDEF"/>
    <property type="match status" value="1"/>
</dbReference>
<dbReference type="Pfam" id="PF19443">
    <property type="entry name" value="DAHL"/>
    <property type="match status" value="1"/>
</dbReference>
<dbReference type="InterPro" id="IPR001633">
    <property type="entry name" value="EAL_dom"/>
</dbReference>
<dbReference type="PROSITE" id="PS50112">
    <property type="entry name" value="PAS"/>
    <property type="match status" value="1"/>
</dbReference>
<dbReference type="SUPFAM" id="SSF55073">
    <property type="entry name" value="Nucleotide cyclase"/>
    <property type="match status" value="1"/>
</dbReference>
<keyword evidence="1" id="KW-0812">Transmembrane</keyword>
<dbReference type="InterPro" id="IPR000160">
    <property type="entry name" value="GGDEF_dom"/>
</dbReference>
<feature type="domain" description="PAC" evidence="3">
    <location>
        <begin position="551"/>
        <end position="603"/>
    </location>
</feature>
<proteinExistence type="predicted"/>
<dbReference type="CDD" id="cd01949">
    <property type="entry name" value="GGDEF"/>
    <property type="match status" value="1"/>
</dbReference>
<organism evidence="6">
    <name type="scientific">hydrothermal vent metagenome</name>
    <dbReference type="NCBI Taxonomy" id="652676"/>
    <lineage>
        <taxon>unclassified sequences</taxon>
        <taxon>metagenomes</taxon>
        <taxon>ecological metagenomes</taxon>
    </lineage>
</organism>
<dbReference type="Pfam" id="PF13426">
    <property type="entry name" value="PAS_9"/>
    <property type="match status" value="1"/>
</dbReference>
<dbReference type="Pfam" id="PF13185">
    <property type="entry name" value="GAF_2"/>
    <property type="match status" value="1"/>
</dbReference>
<evidence type="ECO:0000256" key="1">
    <source>
        <dbReference type="SAM" id="Phobius"/>
    </source>
</evidence>
<reference evidence="6" key="1">
    <citation type="submission" date="2018-06" db="EMBL/GenBank/DDBJ databases">
        <authorList>
            <person name="Zhirakovskaya E."/>
        </authorList>
    </citation>
    <scope>NUCLEOTIDE SEQUENCE</scope>
</reference>
<dbReference type="InterPro" id="IPR035965">
    <property type="entry name" value="PAS-like_dom_sf"/>
</dbReference>
<dbReference type="InterPro" id="IPR035919">
    <property type="entry name" value="EAL_sf"/>
</dbReference>
<dbReference type="AlphaFoldDB" id="A0A3B0W377"/>
<dbReference type="InterPro" id="IPR045812">
    <property type="entry name" value="DAHL"/>
</dbReference>
<dbReference type="SUPFAM" id="SSF141868">
    <property type="entry name" value="EAL domain-like"/>
    <property type="match status" value="1"/>
</dbReference>
<dbReference type="InterPro" id="IPR052155">
    <property type="entry name" value="Biofilm_reg_signaling"/>
</dbReference>
<dbReference type="Gene3D" id="3.20.20.450">
    <property type="entry name" value="EAL domain"/>
    <property type="match status" value="1"/>
</dbReference>
<dbReference type="SMART" id="SM00091">
    <property type="entry name" value="PAS"/>
    <property type="match status" value="1"/>
</dbReference>
<accession>A0A3B0W377</accession>
<feature type="transmembrane region" description="Helical" evidence="1">
    <location>
        <begin position="20"/>
        <end position="37"/>
    </location>
</feature>
<dbReference type="InterPro" id="IPR029787">
    <property type="entry name" value="Nucleotide_cyclase"/>
</dbReference>
<dbReference type="PROSITE" id="PS50113">
    <property type="entry name" value="PAC"/>
    <property type="match status" value="1"/>
</dbReference>
<evidence type="ECO:0000313" key="6">
    <source>
        <dbReference type="EMBL" id="VAW49731.1"/>
    </source>
</evidence>
<dbReference type="Gene3D" id="3.30.450.40">
    <property type="match status" value="1"/>
</dbReference>
<feature type="domain" description="PAS" evidence="2">
    <location>
        <begin position="493"/>
        <end position="524"/>
    </location>
</feature>
<keyword evidence="1" id="KW-0472">Membrane</keyword>
<dbReference type="SUPFAM" id="SSF55781">
    <property type="entry name" value="GAF domain-like"/>
    <property type="match status" value="1"/>
</dbReference>
<dbReference type="Gene3D" id="3.30.70.270">
    <property type="match status" value="1"/>
</dbReference>
<sequence length="1042" mass="118622">MNNQNAPLNKFCLNSRCTHYKQWGIIAISLILILFLFQKTFHPLLEHRSDILSKSFYVSELQYTILKQISMTQLNNTQSFDALNQQINALKQTLKILKKNPAINETPELKQTLTKLIHSAHQQRLLIEAFKTNNSVLQNSLHFYPTAYSHCIQSIKTASQPKASLLSEKFKSILISGLILVQNVYSNRDIQIKNTLKELERQPNLSSACQTFIDHSYLLLQYTPKVRKIHDQLAQLNIDKKMYSFYHQLEKTTSQVVTKNQTYYLIILVFTIFLLIYIGITLTSLFRSNQHLKTTLASLSEKQALFKALIKAGSAITQSKDKNTLYQQICDIATQKSLFESCWIGEVSAEDTLVPVAYAGEGEKIFKNLSIPLNSTDIKFSGTILESYLQKEPVITNLYPERMAHTIWTDTIKKLKIQGNASLPIIIEENVIAILVVYTRKANFFTKDNNEFLYQLLHDISIALERFKAQEEQKKHQQNLAISAIAFESHEAMIITDASAKIIRCNQAFTQLTGYTQAEILGQTPRILKSELHTNAFYKSLWKQIYRTGAWQGEIWNRKKDGTLYPCWQSISAVLDTNGNVTHYISHALDLTKDKKAQREINRLNYHDQLTKLPNRSLLIDRLEQALSQSHQYYSFLFLININRFKLFNDSLGHSAGDELLIKIAQRLQTLEIKSIQNLSTARVGNDEFSVTCLSNTQASSTALQLAETIASIIQAKLTEPFVIQEESSIIDTSMGITLFTPCNKTAEGLLQEANTALYRAKKIAKKTAQSTIQFFDATMHQKHKDRLKLENQLRTALTNQEFRLQYQPQIALSTGDIIGVETLIRWQKSDGTLIPPNDFIPALEESGLIIPVGMWIIEKAISQALILHETLPNLTVSINLSAIQFNDKQLINNVQALLKEHQYPAELLEFEVTESLLMSDIEETIKKLNEFADLGIKIAIDDFGTGYSSLAYLKRFPVSKLKIDKAFIDDITQKESSDPAIVQATIQMTKALGITTIAEGVEEKEQLDVLDRMGCDEIQGYYFSRPLPPSDLQRFILKYQE</sequence>
<dbReference type="InterPro" id="IPR043128">
    <property type="entry name" value="Rev_trsase/Diguanyl_cyclase"/>
</dbReference>
<dbReference type="Gene3D" id="3.30.450.20">
    <property type="entry name" value="PAS domain"/>
    <property type="match status" value="1"/>
</dbReference>
<gene>
    <name evidence="6" type="ORF">MNBD_GAMMA04-387</name>
</gene>
<dbReference type="SMART" id="SM00052">
    <property type="entry name" value="EAL"/>
    <property type="match status" value="1"/>
</dbReference>